<sequence length="73" mass="8291">MWTGVFIRTEVDGRWRNYDIGDPVLPDQKVIEWLRDHQLESGFTERLVLILLGRHTPVVEGQKGGNSDGRGSS</sequence>
<evidence type="ECO:0000313" key="1">
    <source>
        <dbReference type="EMBL" id="QJI02902.1"/>
    </source>
</evidence>
<name>A0A6M3XYH1_9ZZZZ</name>
<organism evidence="1">
    <name type="scientific">viral metagenome</name>
    <dbReference type="NCBI Taxonomy" id="1070528"/>
    <lineage>
        <taxon>unclassified sequences</taxon>
        <taxon>metagenomes</taxon>
        <taxon>organismal metagenomes</taxon>
    </lineage>
</organism>
<accession>A0A6M3XYH1</accession>
<dbReference type="AlphaFoldDB" id="A0A6M3XYH1"/>
<proteinExistence type="predicted"/>
<protein>
    <submittedName>
        <fullName evidence="1">Uncharacterized protein</fullName>
    </submittedName>
</protein>
<reference evidence="1" key="1">
    <citation type="submission" date="2020-03" db="EMBL/GenBank/DDBJ databases">
        <title>The deep terrestrial virosphere.</title>
        <authorList>
            <person name="Holmfeldt K."/>
            <person name="Nilsson E."/>
            <person name="Simone D."/>
            <person name="Lopez-Fernandez M."/>
            <person name="Wu X."/>
            <person name="de Brujin I."/>
            <person name="Lundin D."/>
            <person name="Andersson A."/>
            <person name="Bertilsson S."/>
            <person name="Dopson M."/>
        </authorList>
    </citation>
    <scope>NUCLEOTIDE SEQUENCE</scope>
    <source>
        <strain evidence="1">TM448B03798</strain>
    </source>
</reference>
<gene>
    <name evidence="1" type="ORF">TM448B03798_0006</name>
</gene>
<dbReference type="EMBL" id="MT145041">
    <property type="protein sequence ID" value="QJI02902.1"/>
    <property type="molecule type" value="Genomic_DNA"/>
</dbReference>